<comment type="caution">
    <text evidence="4">The sequence shown here is derived from an EMBL/GenBank/DDBJ whole genome shotgun (WGS) entry which is preliminary data.</text>
</comment>
<dbReference type="AlphaFoldDB" id="A0A6L6PW91"/>
<dbReference type="Proteomes" id="UP000484015">
    <property type="component" value="Unassembled WGS sequence"/>
</dbReference>
<name>A0A6L6PW91_9BURK</name>
<keyword evidence="2" id="KW-0597">Phosphoprotein</keyword>
<dbReference type="InterPro" id="IPR036641">
    <property type="entry name" value="HPT_dom_sf"/>
</dbReference>
<feature type="domain" description="HPt" evidence="3">
    <location>
        <begin position="21"/>
        <end position="119"/>
    </location>
</feature>
<dbReference type="SUPFAM" id="SSF47226">
    <property type="entry name" value="Histidine-containing phosphotransfer domain, HPT domain"/>
    <property type="match status" value="1"/>
</dbReference>
<proteinExistence type="predicted"/>
<organism evidence="4 5">
    <name type="scientific">Pseudoduganella ginsengisoli</name>
    <dbReference type="NCBI Taxonomy" id="1462440"/>
    <lineage>
        <taxon>Bacteria</taxon>
        <taxon>Pseudomonadati</taxon>
        <taxon>Pseudomonadota</taxon>
        <taxon>Betaproteobacteria</taxon>
        <taxon>Burkholderiales</taxon>
        <taxon>Oxalobacteraceae</taxon>
        <taxon>Telluria group</taxon>
        <taxon>Pseudoduganella</taxon>
    </lineage>
</organism>
<dbReference type="PROSITE" id="PS50894">
    <property type="entry name" value="HPT"/>
    <property type="match status" value="1"/>
</dbReference>
<dbReference type="Gene3D" id="1.20.120.160">
    <property type="entry name" value="HPT domain"/>
    <property type="match status" value="1"/>
</dbReference>
<evidence type="ECO:0000256" key="1">
    <source>
        <dbReference type="ARBA" id="ARBA00023012"/>
    </source>
</evidence>
<dbReference type="SMART" id="SM00073">
    <property type="entry name" value="HPT"/>
    <property type="match status" value="1"/>
</dbReference>
<reference evidence="4 5" key="1">
    <citation type="submission" date="2019-11" db="EMBL/GenBank/DDBJ databases">
        <title>Type strains purchased from KCTC, JCM and DSMZ.</title>
        <authorList>
            <person name="Lu H."/>
        </authorList>
    </citation>
    <scope>NUCLEOTIDE SEQUENCE [LARGE SCALE GENOMIC DNA]</scope>
    <source>
        <strain evidence="4 5">KCTC 42409</strain>
    </source>
</reference>
<keyword evidence="1" id="KW-0902">Two-component regulatory system</keyword>
<dbReference type="InterPro" id="IPR008207">
    <property type="entry name" value="Sig_transdc_His_kin_Hpt_dom"/>
</dbReference>
<feature type="modified residue" description="Phosphohistidine" evidence="2">
    <location>
        <position position="60"/>
    </location>
</feature>
<dbReference type="Pfam" id="PF01627">
    <property type="entry name" value="Hpt"/>
    <property type="match status" value="1"/>
</dbReference>
<dbReference type="OrthoDB" id="8777657at2"/>
<evidence type="ECO:0000256" key="2">
    <source>
        <dbReference type="PROSITE-ProRule" id="PRU00110"/>
    </source>
</evidence>
<dbReference type="EMBL" id="WNLA01000002">
    <property type="protein sequence ID" value="MTW01720.1"/>
    <property type="molecule type" value="Genomic_DNA"/>
</dbReference>
<dbReference type="GO" id="GO:0000160">
    <property type="term" value="P:phosphorelay signal transduction system"/>
    <property type="evidence" value="ECO:0007669"/>
    <property type="project" value="UniProtKB-KW"/>
</dbReference>
<evidence type="ECO:0000313" key="5">
    <source>
        <dbReference type="Proteomes" id="UP000484015"/>
    </source>
</evidence>
<keyword evidence="5" id="KW-1185">Reference proteome</keyword>
<gene>
    <name evidence="4" type="ORF">GM668_06410</name>
</gene>
<dbReference type="RefSeq" id="WP_155438095.1">
    <property type="nucleotide sequence ID" value="NZ_WNLA01000002.1"/>
</dbReference>
<dbReference type="GO" id="GO:0004672">
    <property type="term" value="F:protein kinase activity"/>
    <property type="evidence" value="ECO:0007669"/>
    <property type="project" value="UniProtKB-ARBA"/>
</dbReference>
<accession>A0A6L6PW91</accession>
<evidence type="ECO:0000313" key="4">
    <source>
        <dbReference type="EMBL" id="MTW01720.1"/>
    </source>
</evidence>
<sequence>MTPASYHAIDPWALWDVAAGDLDVFRTLAWIYLQQAPLLAQRIRESRAHYAAAEIYSASHTLKGMAGLLGATELCSVLEQLELAAKANLPLPAAADRVDDLCARVLSEVETCSEQFDGIRPREAP</sequence>
<evidence type="ECO:0000259" key="3">
    <source>
        <dbReference type="PROSITE" id="PS50894"/>
    </source>
</evidence>
<protein>
    <recommendedName>
        <fullName evidence="3">HPt domain-containing protein</fullName>
    </recommendedName>
</protein>